<feature type="chain" id="PRO_5045187770" evidence="2">
    <location>
        <begin position="20"/>
        <end position="649"/>
    </location>
</feature>
<dbReference type="Pfam" id="PF06739">
    <property type="entry name" value="SBBP"/>
    <property type="match status" value="1"/>
</dbReference>
<gene>
    <name evidence="4" type="ORF">ATI61_12023</name>
</gene>
<sequence>MAAALVPFVLALLPAAALAQPRWAPQVTWNTYLGGAETDTAEGITTNERGDVFVTGSTNSLAFLNSTGLPSLTTNRDAYVARVSTDGETLAWVRVFGSADTDGDSGMRVARGPGGTLYVVGKIRSTLDASSGAGHTYGAYAAGGSDAFLAQVSEADGTLNWFMFLGGSSSDEGLDLAVDTVNHRVYVAGKTASDDFPRQTGRYIRADVSDAFVTRVDVSADNVPAILWSRLIGSSEIDEGFAVALDGSSLFLGGIIGSNDIKLTVDKFRSTFHSGSDDGFVTKLHADTGEVEWLFYVGGNGKDDVRDLLVRGDTRELIVVGNTDSSNFAAGDGSGDVYVFRLESTGGSIAGTVQALGRAGSLDETAGQAAIDVKHNVFIGGSTRSSKDFATLEGWDTEYSGASEGFVAMWFPGEETPYWISYLGGSNALEGGAESVRGVDAGPLGMLTLSGSSFAADLMRVESGFDREASEKENGFLFRVATDSSGPRAGTVNLARNSEGHMTATWSGFVDDETDVVGYEWAISTKGGAEPEVPFQFADFVTTTVTASEVAEPGTTYYAHVRAINAVGGRSPTIASTGFTVPVPVPVPGGGDGGTGTGGEGEGEGEVLSPLGWGCGSTGGGGVAGALGLLALALLSSRRPRVARVRGPE</sequence>
<dbReference type="PANTHER" id="PTHR35580">
    <property type="entry name" value="CELL SURFACE GLYCOPROTEIN (S-LAYER PROTEIN)-LIKE PROTEIN"/>
    <property type="match status" value="1"/>
</dbReference>
<accession>A0ABX9JLY4</accession>
<dbReference type="PANTHER" id="PTHR35580:SF1">
    <property type="entry name" value="PHYTASE-LIKE DOMAIN-CONTAINING PROTEIN"/>
    <property type="match status" value="1"/>
</dbReference>
<evidence type="ECO:0000313" key="5">
    <source>
        <dbReference type="Proteomes" id="UP000256345"/>
    </source>
</evidence>
<comment type="caution">
    <text evidence="4">The sequence shown here is derived from an EMBL/GenBank/DDBJ whole genome shotgun (WGS) entry which is preliminary data.</text>
</comment>
<evidence type="ECO:0000313" key="4">
    <source>
        <dbReference type="EMBL" id="REG20669.1"/>
    </source>
</evidence>
<feature type="signal peptide" evidence="2">
    <location>
        <begin position="1"/>
        <end position="19"/>
    </location>
</feature>
<dbReference type="SUPFAM" id="SSF49265">
    <property type="entry name" value="Fibronectin type III"/>
    <property type="match status" value="1"/>
</dbReference>
<evidence type="ECO:0000259" key="3">
    <source>
        <dbReference type="PROSITE" id="PS50853"/>
    </source>
</evidence>
<dbReference type="InterPro" id="IPR003961">
    <property type="entry name" value="FN3_dom"/>
</dbReference>
<feature type="domain" description="Fibronectin type-III" evidence="3">
    <location>
        <begin position="486"/>
        <end position="584"/>
    </location>
</feature>
<feature type="region of interest" description="Disordered" evidence="1">
    <location>
        <begin position="579"/>
        <end position="606"/>
    </location>
</feature>
<dbReference type="InterPro" id="IPR010620">
    <property type="entry name" value="SBBP_repeat"/>
</dbReference>
<dbReference type="EMBL" id="QUMU01000020">
    <property type="protein sequence ID" value="REG20669.1"/>
    <property type="molecule type" value="Genomic_DNA"/>
</dbReference>
<dbReference type="CDD" id="cd00063">
    <property type="entry name" value="FN3"/>
    <property type="match status" value="1"/>
</dbReference>
<evidence type="ECO:0000256" key="1">
    <source>
        <dbReference type="SAM" id="MobiDB-lite"/>
    </source>
</evidence>
<evidence type="ECO:0000256" key="2">
    <source>
        <dbReference type="SAM" id="SignalP"/>
    </source>
</evidence>
<organism evidence="4 5">
    <name type="scientific">Archangium gephyra</name>
    <dbReference type="NCBI Taxonomy" id="48"/>
    <lineage>
        <taxon>Bacteria</taxon>
        <taxon>Pseudomonadati</taxon>
        <taxon>Myxococcota</taxon>
        <taxon>Myxococcia</taxon>
        <taxon>Myxococcales</taxon>
        <taxon>Cystobacterineae</taxon>
        <taxon>Archangiaceae</taxon>
        <taxon>Archangium</taxon>
    </lineage>
</organism>
<keyword evidence="2" id="KW-0732">Signal</keyword>
<keyword evidence="5" id="KW-1185">Reference proteome</keyword>
<dbReference type="PROSITE" id="PS50853">
    <property type="entry name" value="FN3"/>
    <property type="match status" value="1"/>
</dbReference>
<dbReference type="Gene3D" id="2.60.40.10">
    <property type="entry name" value="Immunoglobulins"/>
    <property type="match status" value="1"/>
</dbReference>
<reference evidence="4 5" key="1">
    <citation type="submission" date="2018-08" db="EMBL/GenBank/DDBJ databases">
        <title>Genomic Encyclopedia of Archaeal and Bacterial Type Strains, Phase II (KMG-II): from individual species to whole genera.</title>
        <authorList>
            <person name="Goeker M."/>
        </authorList>
    </citation>
    <scope>NUCLEOTIDE SEQUENCE [LARGE SCALE GENOMIC DNA]</scope>
    <source>
        <strain evidence="4 5">DSM 2261</strain>
    </source>
</reference>
<feature type="compositionally biased region" description="Gly residues" evidence="1">
    <location>
        <begin position="588"/>
        <end position="600"/>
    </location>
</feature>
<dbReference type="InterPro" id="IPR052918">
    <property type="entry name" value="Motility_Chemotaxis_Reg"/>
</dbReference>
<dbReference type="InterPro" id="IPR013783">
    <property type="entry name" value="Ig-like_fold"/>
</dbReference>
<dbReference type="Proteomes" id="UP000256345">
    <property type="component" value="Unassembled WGS sequence"/>
</dbReference>
<dbReference type="InterPro" id="IPR036116">
    <property type="entry name" value="FN3_sf"/>
</dbReference>
<protein>
    <submittedName>
        <fullName evidence="4">Uncharacterized protein (TIGR03382 family)</fullName>
    </submittedName>
</protein>
<name>A0ABX9JLY4_9BACT</name>
<proteinExistence type="predicted"/>